<dbReference type="EMBL" id="JAAFYZ010000047">
    <property type="protein sequence ID" value="MBS2548369.1"/>
    <property type="molecule type" value="Genomic_DNA"/>
</dbReference>
<evidence type="ECO:0000313" key="1">
    <source>
        <dbReference type="EMBL" id="MBS2548369.1"/>
    </source>
</evidence>
<dbReference type="RefSeq" id="WP_212009956.1">
    <property type="nucleotide sequence ID" value="NZ_JAAFYZ010000047.1"/>
</dbReference>
<dbReference type="Proteomes" id="UP000730482">
    <property type="component" value="Unassembled WGS sequence"/>
</dbReference>
<protein>
    <submittedName>
        <fullName evidence="1">Uncharacterized protein</fullName>
    </submittedName>
</protein>
<comment type="caution">
    <text evidence="1">The sequence shown here is derived from an EMBL/GenBank/DDBJ whole genome shotgun (WGS) entry which is preliminary data.</text>
</comment>
<accession>A0ABS5KQP9</accession>
<keyword evidence="2" id="KW-1185">Reference proteome</keyword>
<organism evidence="1 2">
    <name type="scientific">Catenulispora pinistramenti</name>
    <dbReference type="NCBI Taxonomy" id="2705254"/>
    <lineage>
        <taxon>Bacteria</taxon>
        <taxon>Bacillati</taxon>
        <taxon>Actinomycetota</taxon>
        <taxon>Actinomycetes</taxon>
        <taxon>Catenulisporales</taxon>
        <taxon>Catenulisporaceae</taxon>
        <taxon>Catenulispora</taxon>
    </lineage>
</organism>
<name>A0ABS5KQP9_9ACTN</name>
<reference evidence="1 2" key="1">
    <citation type="submission" date="2020-02" db="EMBL/GenBank/DDBJ databases">
        <title>Acidophilic actinobacteria isolated from forest soil.</title>
        <authorList>
            <person name="Golinska P."/>
        </authorList>
    </citation>
    <scope>NUCLEOTIDE SEQUENCE [LARGE SCALE GENOMIC DNA]</scope>
    <source>
        <strain evidence="1 2">NL8</strain>
    </source>
</reference>
<proteinExistence type="predicted"/>
<evidence type="ECO:0000313" key="2">
    <source>
        <dbReference type="Proteomes" id="UP000730482"/>
    </source>
</evidence>
<sequence length="99" mass="11249">MKEGEVKGILGDNYLPFGIDQIVPHMNEQGIRVNRADEDQPEVAWVYERDSQGQEISVTFCFGSVALVDVYKKDDRGKEVRLVRINDQGVVVNRNHFGL</sequence>
<gene>
    <name evidence="1" type="ORF">KGQ19_16000</name>
</gene>